<dbReference type="EMBL" id="QRYQ01000003">
    <property type="protein sequence ID" value="RGU93243.1"/>
    <property type="molecule type" value="Genomic_DNA"/>
</dbReference>
<reference evidence="3 4" key="1">
    <citation type="submission" date="2018-08" db="EMBL/GenBank/DDBJ databases">
        <title>A genome reference for cultivated species of the human gut microbiota.</title>
        <authorList>
            <person name="Zou Y."/>
            <person name="Xue W."/>
            <person name="Luo G."/>
        </authorList>
    </citation>
    <scope>NUCLEOTIDE SEQUENCE [LARGE SCALE GENOMIC DNA]</scope>
    <source>
        <strain evidence="3 4">AF15-20</strain>
    </source>
</reference>
<dbReference type="Gene3D" id="2.40.50.140">
    <property type="entry name" value="Nucleic acid-binding proteins"/>
    <property type="match status" value="1"/>
</dbReference>
<evidence type="ECO:0000313" key="4">
    <source>
        <dbReference type="Proteomes" id="UP000265489"/>
    </source>
</evidence>
<dbReference type="Pfam" id="PF00436">
    <property type="entry name" value="SSB"/>
    <property type="match status" value="1"/>
</dbReference>
<dbReference type="PIRSF" id="PIRSF002070">
    <property type="entry name" value="SSB"/>
    <property type="match status" value="1"/>
</dbReference>
<dbReference type="PROSITE" id="PS50935">
    <property type="entry name" value="SSB"/>
    <property type="match status" value="1"/>
</dbReference>
<dbReference type="Proteomes" id="UP000265489">
    <property type="component" value="Unassembled WGS sequence"/>
</dbReference>
<name>A0A395WBV1_9FIRM</name>
<dbReference type="PANTHER" id="PTHR10302:SF27">
    <property type="entry name" value="SINGLE-STRANDED DNA-BINDING PROTEIN"/>
    <property type="match status" value="1"/>
</dbReference>
<evidence type="ECO:0000256" key="2">
    <source>
        <dbReference type="PROSITE-ProRule" id="PRU00252"/>
    </source>
</evidence>
<comment type="caution">
    <text evidence="3">The sequence shown here is derived from an EMBL/GenBank/DDBJ whole genome shotgun (WGS) entry which is preliminary data.</text>
</comment>
<dbReference type="RefSeq" id="WP_118324663.1">
    <property type="nucleotide sequence ID" value="NZ_QRYH01000004.1"/>
</dbReference>
<evidence type="ECO:0000313" key="3">
    <source>
        <dbReference type="EMBL" id="RGU93243.1"/>
    </source>
</evidence>
<sequence>MKNNSVHLIGTLTRDIELSKNSKGNSFVRFTLACTRDNKPFTDFINCIAFGEVANALCKHSDKDTAYEINGYLRISSYEKDGKKTYSTIVVVESFTLLND</sequence>
<dbReference type="InterPro" id="IPR011344">
    <property type="entry name" value="ssDNA-bd"/>
</dbReference>
<dbReference type="GeneID" id="66579035"/>
<dbReference type="GO" id="GO:0009295">
    <property type="term" value="C:nucleoid"/>
    <property type="evidence" value="ECO:0007669"/>
    <property type="project" value="TreeGrafter"/>
</dbReference>
<dbReference type="SUPFAM" id="SSF50249">
    <property type="entry name" value="Nucleic acid-binding proteins"/>
    <property type="match status" value="1"/>
</dbReference>
<proteinExistence type="predicted"/>
<accession>A0A395WBV1</accession>
<protein>
    <submittedName>
        <fullName evidence="3">Single-stranded DNA-binding protein</fullName>
    </submittedName>
</protein>
<keyword evidence="1 2" id="KW-0238">DNA-binding</keyword>
<dbReference type="PANTHER" id="PTHR10302">
    <property type="entry name" value="SINGLE-STRANDED DNA-BINDING PROTEIN"/>
    <property type="match status" value="1"/>
</dbReference>
<dbReference type="AlphaFoldDB" id="A0A395WBV1"/>
<dbReference type="InterPro" id="IPR000424">
    <property type="entry name" value="Primosome_PriB/ssb"/>
</dbReference>
<gene>
    <name evidence="3" type="ORF">DWW32_02630</name>
</gene>
<dbReference type="CDD" id="cd04496">
    <property type="entry name" value="SSB_OBF"/>
    <property type="match status" value="1"/>
</dbReference>
<dbReference type="GO" id="GO:0003697">
    <property type="term" value="F:single-stranded DNA binding"/>
    <property type="evidence" value="ECO:0007669"/>
    <property type="project" value="InterPro"/>
</dbReference>
<organism evidence="3 4">
    <name type="scientific">Holdemanella biformis</name>
    <dbReference type="NCBI Taxonomy" id="1735"/>
    <lineage>
        <taxon>Bacteria</taxon>
        <taxon>Bacillati</taxon>
        <taxon>Bacillota</taxon>
        <taxon>Erysipelotrichia</taxon>
        <taxon>Erysipelotrichales</taxon>
        <taxon>Erysipelotrichaceae</taxon>
        <taxon>Holdemanella</taxon>
    </lineage>
</organism>
<dbReference type="InterPro" id="IPR012340">
    <property type="entry name" value="NA-bd_OB-fold"/>
</dbReference>
<dbReference type="GO" id="GO:0006260">
    <property type="term" value="P:DNA replication"/>
    <property type="evidence" value="ECO:0007669"/>
    <property type="project" value="InterPro"/>
</dbReference>
<evidence type="ECO:0000256" key="1">
    <source>
        <dbReference type="ARBA" id="ARBA00023125"/>
    </source>
</evidence>